<dbReference type="PANTHER" id="PTHR43309">
    <property type="entry name" value="5-OXOPROLINASE SUBUNIT C"/>
    <property type="match status" value="1"/>
</dbReference>
<dbReference type="InterPro" id="IPR052708">
    <property type="entry name" value="PxpC"/>
</dbReference>
<evidence type="ECO:0000256" key="1">
    <source>
        <dbReference type="ARBA" id="ARBA00022741"/>
    </source>
</evidence>
<proteinExistence type="predicted"/>
<evidence type="ECO:0000256" key="2">
    <source>
        <dbReference type="ARBA" id="ARBA00022801"/>
    </source>
</evidence>
<feature type="domain" description="Carboxyltransferase" evidence="4">
    <location>
        <begin position="24"/>
        <end position="304"/>
    </location>
</feature>
<dbReference type="InterPro" id="IPR003778">
    <property type="entry name" value="CT_A_B"/>
</dbReference>
<gene>
    <name evidence="5" type="ORF">H8B19_00745</name>
</gene>
<dbReference type="SUPFAM" id="SSF50891">
    <property type="entry name" value="Cyclophilin-like"/>
    <property type="match status" value="1"/>
</dbReference>
<dbReference type="Proteomes" id="UP000601768">
    <property type="component" value="Unassembled WGS sequence"/>
</dbReference>
<accession>A0A8J6IPJ2</accession>
<dbReference type="AlphaFoldDB" id="A0A8J6IPJ2"/>
<reference evidence="5" key="1">
    <citation type="journal article" date="2018" name="Int. J. Syst. Evol. Microbiol.">
        <title>Neptunicella marina gen. nov., sp. nov., isolated from surface seawater.</title>
        <authorList>
            <person name="Liu X."/>
            <person name="Lai Q."/>
            <person name="Du Y."/>
            <person name="Zhang X."/>
            <person name="Liu Z."/>
            <person name="Sun F."/>
            <person name="Shao Z."/>
        </authorList>
    </citation>
    <scope>NUCLEOTIDE SEQUENCE</scope>
    <source>
        <strain evidence="5">S27-2</strain>
    </source>
</reference>
<keyword evidence="2" id="KW-0378">Hydrolase</keyword>
<reference evidence="5" key="2">
    <citation type="submission" date="2020-08" db="EMBL/GenBank/DDBJ databases">
        <authorList>
            <person name="Lai Q."/>
        </authorList>
    </citation>
    <scope>NUCLEOTIDE SEQUENCE</scope>
    <source>
        <strain evidence="5">S27-2</strain>
    </source>
</reference>
<protein>
    <submittedName>
        <fullName evidence="5">Biotin-dependent carboxyltransferase</fullName>
    </submittedName>
</protein>
<evidence type="ECO:0000313" key="5">
    <source>
        <dbReference type="EMBL" id="MBC3764389.1"/>
    </source>
</evidence>
<dbReference type="EMBL" id="JACNEP010000001">
    <property type="protein sequence ID" value="MBC3764389.1"/>
    <property type="molecule type" value="Genomic_DNA"/>
</dbReference>
<dbReference type="NCBIfam" id="TIGR00724">
    <property type="entry name" value="urea_amlyse_rel"/>
    <property type="match status" value="1"/>
</dbReference>
<dbReference type="RefSeq" id="WP_186504866.1">
    <property type="nucleotide sequence ID" value="NZ_JACNEP010000001.1"/>
</dbReference>
<name>A0A8J6IPJ2_9ALTE</name>
<evidence type="ECO:0000256" key="3">
    <source>
        <dbReference type="ARBA" id="ARBA00022840"/>
    </source>
</evidence>
<dbReference type="Pfam" id="PF02626">
    <property type="entry name" value="CT_A_B"/>
    <property type="match status" value="1"/>
</dbReference>
<dbReference type="SMART" id="SM00797">
    <property type="entry name" value="AHS2"/>
    <property type="match status" value="1"/>
</dbReference>
<organism evidence="5 6">
    <name type="scientific">Neptunicella marina</name>
    <dbReference type="NCBI Taxonomy" id="2125989"/>
    <lineage>
        <taxon>Bacteria</taxon>
        <taxon>Pseudomonadati</taxon>
        <taxon>Pseudomonadota</taxon>
        <taxon>Gammaproteobacteria</taxon>
        <taxon>Alteromonadales</taxon>
        <taxon>Alteromonadaceae</taxon>
        <taxon>Neptunicella</taxon>
    </lineage>
</organism>
<dbReference type="GO" id="GO:0005524">
    <property type="term" value="F:ATP binding"/>
    <property type="evidence" value="ECO:0007669"/>
    <property type="project" value="UniProtKB-KW"/>
</dbReference>
<dbReference type="PANTHER" id="PTHR43309:SF4">
    <property type="entry name" value="CARBOXYLTRANSFERASE DOMAIN-CONTAINING PROTEIN"/>
    <property type="match status" value="1"/>
</dbReference>
<keyword evidence="1" id="KW-0547">Nucleotide-binding</keyword>
<sequence>MSFNLVKPGMLTLLQDTGRFGYAHLGLTQGGVLDSQSARWANLLCGNDENAPLLETTYGGVELEITSDCTLAITGAPAIIRVDNVEVPQWLTFKVNKGQKVVIGRPVRGIRNYIAIAGGFDVERVFNSSSMVMREQVGPNHGQPLKSGQNLVAGKIADLAVRQAVVPFYLRPSFSQFVTLRVVLGFQHEQFSNHHKQTMFESVYQVTEYSDRMGCRLQGPAVIPASENMVSEGIPLGAVQLPPDGQPIVMMNDHQTIGGYAKMGSVLSIDLALLAQCQPGAQILFEPIDIEQAQQILLLERQRWQQPQVRILN</sequence>
<dbReference type="InterPro" id="IPR029000">
    <property type="entry name" value="Cyclophilin-like_dom_sf"/>
</dbReference>
<dbReference type="Gene3D" id="2.40.100.10">
    <property type="entry name" value="Cyclophilin-like"/>
    <property type="match status" value="1"/>
</dbReference>
<comment type="caution">
    <text evidence="5">The sequence shown here is derived from an EMBL/GenBank/DDBJ whole genome shotgun (WGS) entry which is preliminary data.</text>
</comment>
<dbReference type="GO" id="GO:0016787">
    <property type="term" value="F:hydrolase activity"/>
    <property type="evidence" value="ECO:0007669"/>
    <property type="project" value="UniProtKB-KW"/>
</dbReference>
<keyword evidence="6" id="KW-1185">Reference proteome</keyword>
<evidence type="ECO:0000313" key="6">
    <source>
        <dbReference type="Proteomes" id="UP000601768"/>
    </source>
</evidence>
<evidence type="ECO:0000259" key="4">
    <source>
        <dbReference type="SMART" id="SM00797"/>
    </source>
</evidence>
<keyword evidence="3" id="KW-0067">ATP-binding</keyword>